<evidence type="ECO:0000259" key="1">
    <source>
        <dbReference type="Pfam" id="PF21834"/>
    </source>
</evidence>
<keyword evidence="3" id="KW-1185">Reference proteome</keyword>
<dbReference type="Pfam" id="PF21834">
    <property type="entry name" value="DUF6894"/>
    <property type="match status" value="1"/>
</dbReference>
<gene>
    <name evidence="2" type="ORF">ABIC20_006826</name>
</gene>
<protein>
    <recommendedName>
        <fullName evidence="1">DUF6894 domain-containing protein</fullName>
    </recommendedName>
</protein>
<dbReference type="RefSeq" id="WP_043074943.1">
    <property type="nucleotide sequence ID" value="NZ_CAJCKR010000043.1"/>
</dbReference>
<reference evidence="2 3" key="1">
    <citation type="submission" date="2024-06" db="EMBL/GenBank/DDBJ databases">
        <title>Genomics of switchgrass bacterial isolates.</title>
        <authorList>
            <person name="Shade A."/>
        </authorList>
    </citation>
    <scope>NUCLEOTIDE SEQUENCE [LARGE SCALE GENOMIC DNA]</scope>
    <source>
        <strain evidence="2 3">PvP084</strain>
    </source>
</reference>
<name>A0ABV2NST4_9HYPH</name>
<evidence type="ECO:0000313" key="2">
    <source>
        <dbReference type="EMBL" id="MET3869448.1"/>
    </source>
</evidence>
<dbReference type="EMBL" id="JBEPNW010000003">
    <property type="protein sequence ID" value="MET3869448.1"/>
    <property type="molecule type" value="Genomic_DNA"/>
</dbReference>
<dbReference type="Proteomes" id="UP001549119">
    <property type="component" value="Unassembled WGS sequence"/>
</dbReference>
<comment type="caution">
    <text evidence="2">The sequence shown here is derived from an EMBL/GenBank/DDBJ whole genome shotgun (WGS) entry which is preliminary data.</text>
</comment>
<proteinExistence type="predicted"/>
<evidence type="ECO:0000313" key="3">
    <source>
        <dbReference type="Proteomes" id="UP001549119"/>
    </source>
</evidence>
<organism evidence="2 3">
    <name type="scientific">Methylobacterium radiotolerans</name>
    <dbReference type="NCBI Taxonomy" id="31998"/>
    <lineage>
        <taxon>Bacteria</taxon>
        <taxon>Pseudomonadati</taxon>
        <taxon>Pseudomonadota</taxon>
        <taxon>Alphaproteobacteria</taxon>
        <taxon>Hyphomicrobiales</taxon>
        <taxon>Methylobacteriaceae</taxon>
        <taxon>Methylobacterium</taxon>
    </lineage>
</organism>
<sequence length="76" mass="8641">MPRYFIDTFDHVDAIDEEGTVLPDRAALRCLLRTALTEILRDEGEERGIDEFAASARDELGRRVMCARISITITDQ</sequence>
<dbReference type="InterPro" id="IPR054189">
    <property type="entry name" value="DUF6894"/>
</dbReference>
<accession>A0ABV2NST4</accession>
<feature type="domain" description="DUF6894" evidence="1">
    <location>
        <begin position="3"/>
        <end position="69"/>
    </location>
</feature>